<feature type="transmembrane region" description="Helical" evidence="3">
    <location>
        <begin position="139"/>
        <end position="160"/>
    </location>
</feature>
<dbReference type="InterPro" id="IPR046342">
    <property type="entry name" value="CBS_dom_sf"/>
</dbReference>
<keyword evidence="2 3" id="KW-0472">Membrane</keyword>
<dbReference type="InterPro" id="IPR014710">
    <property type="entry name" value="RmlC-like_jellyroll"/>
</dbReference>
<keyword evidence="1" id="KW-0129">CBS domain</keyword>
<dbReference type="PROSITE" id="PS51846">
    <property type="entry name" value="CNNM"/>
    <property type="match status" value="1"/>
</dbReference>
<name>A0A812I7S4_9DINO</name>
<evidence type="ECO:0000313" key="6">
    <source>
        <dbReference type="EMBL" id="CAE7028098.1"/>
    </source>
</evidence>
<dbReference type="AlphaFoldDB" id="A0A812I7S4"/>
<reference evidence="6" key="1">
    <citation type="submission" date="2021-02" db="EMBL/GenBank/DDBJ databases">
        <authorList>
            <person name="Dougan E. K."/>
            <person name="Rhodes N."/>
            <person name="Thang M."/>
            <person name="Chan C."/>
        </authorList>
    </citation>
    <scope>NUCLEOTIDE SEQUENCE</scope>
</reference>
<keyword evidence="7" id="KW-1185">Reference proteome</keyword>
<comment type="caution">
    <text evidence="6">The sequence shown here is derived from an EMBL/GenBank/DDBJ whole genome shotgun (WGS) entry which is preliminary data.</text>
</comment>
<feature type="transmembrane region" description="Helical" evidence="3">
    <location>
        <begin position="109"/>
        <end position="127"/>
    </location>
</feature>
<organism evidence="6 7">
    <name type="scientific">Symbiodinium natans</name>
    <dbReference type="NCBI Taxonomy" id="878477"/>
    <lineage>
        <taxon>Eukaryota</taxon>
        <taxon>Sar</taxon>
        <taxon>Alveolata</taxon>
        <taxon>Dinophyceae</taxon>
        <taxon>Suessiales</taxon>
        <taxon>Symbiodiniaceae</taxon>
        <taxon>Symbiodinium</taxon>
    </lineage>
</organism>
<dbReference type="SUPFAM" id="SSF54631">
    <property type="entry name" value="CBS-domain pair"/>
    <property type="match status" value="1"/>
</dbReference>
<dbReference type="GO" id="GO:0016020">
    <property type="term" value="C:membrane"/>
    <property type="evidence" value="ECO:0007669"/>
    <property type="project" value="UniProtKB-UniRule"/>
</dbReference>
<dbReference type="Gene3D" id="3.10.580.10">
    <property type="entry name" value="CBS-domain"/>
    <property type="match status" value="1"/>
</dbReference>
<dbReference type="PANTHER" id="PTHR12064">
    <property type="entry name" value="METAL TRANSPORTER CNNM"/>
    <property type="match status" value="1"/>
</dbReference>
<evidence type="ECO:0000313" key="7">
    <source>
        <dbReference type="Proteomes" id="UP000604046"/>
    </source>
</evidence>
<accession>A0A812I7S4</accession>
<evidence type="ECO:0000259" key="5">
    <source>
        <dbReference type="PROSITE" id="PS51846"/>
    </source>
</evidence>
<dbReference type="Pfam" id="PF25562">
    <property type="entry name" value="CNBH_CNNM2_C"/>
    <property type="match status" value="1"/>
</dbReference>
<dbReference type="InterPro" id="IPR002550">
    <property type="entry name" value="CNNM"/>
</dbReference>
<proteinExistence type="predicted"/>
<evidence type="ECO:0000256" key="3">
    <source>
        <dbReference type="SAM" id="Phobius"/>
    </source>
</evidence>
<dbReference type="GO" id="GO:0010960">
    <property type="term" value="P:magnesium ion homeostasis"/>
    <property type="evidence" value="ECO:0007669"/>
    <property type="project" value="InterPro"/>
</dbReference>
<dbReference type="Gene3D" id="2.60.120.10">
    <property type="entry name" value="Jelly Rolls"/>
    <property type="match status" value="1"/>
</dbReference>
<sequence length="541" mass="58395">MESTTTAAPSSDSDDEAAQFKLLLTVLSILVLTFLSQTFTGLNIGLMSLDTAQLQVLIDVPNKDESAMDSARYARKILPLRRKGNLLLCTILLGNTAVNALMAQLLADYAGGFIGFLLTTAIIVILCEIVPQSVCTRHGLFLGAAGSPIIKLAMVLFYPITKPYAIVLDQLFPQRENLLDRSQLQALVEYQKSAAPGMLVEGQAEMLIGALGMTQKTVSEVMVPLQRACCLSLKDVLDFAFIASVIQRGYSRFPVVDPASGQVVGLLHCKDLLSLRVVDDDPVHNVRDRSTCTVGELLEALRVAGRERHIFVCGKNTTLMALLAEFKRAPHLAVVADSAADGLAPADTRHVGIVTLHNIFGTILQAQVGFSEDDGGSPRRHRKAGALQLFDRARLEQMAVLAEPLGQDEAGAVMSFLGATLPGLFSQHALSQRALLQLLESLHPRQIPKRTQLYQKGKETDVVTLVLQGALHLTSGLDDCESSAGPWAVLGIGQLQPKAPDPYVSDFSAIAVTDSFVLEIHRHSYLKVAASHRTSHVDALA</sequence>
<gene>
    <name evidence="6" type="primary">Cnnm2</name>
    <name evidence="6" type="ORF">SNAT2548_LOCUS3383</name>
</gene>
<dbReference type="Pfam" id="PF01595">
    <property type="entry name" value="CNNM"/>
    <property type="match status" value="1"/>
</dbReference>
<dbReference type="InterPro" id="IPR000644">
    <property type="entry name" value="CBS_dom"/>
</dbReference>
<keyword evidence="2 3" id="KW-1133">Transmembrane helix</keyword>
<feature type="transmembrane region" description="Helical" evidence="3">
    <location>
        <begin position="85"/>
        <end position="103"/>
    </location>
</feature>
<feature type="domain" description="CNNM transmembrane" evidence="5">
    <location>
        <begin position="18"/>
        <end position="203"/>
    </location>
</feature>
<dbReference type="InterPro" id="IPR018490">
    <property type="entry name" value="cNMP-bd_dom_sf"/>
</dbReference>
<protein>
    <submittedName>
        <fullName evidence="6">Cnnm2 protein</fullName>
    </submittedName>
</protein>
<feature type="transmembrane region" description="Helical" evidence="3">
    <location>
        <begin position="20"/>
        <end position="39"/>
    </location>
</feature>
<dbReference type="SUPFAM" id="SSF51206">
    <property type="entry name" value="cAMP-binding domain-like"/>
    <property type="match status" value="1"/>
</dbReference>
<dbReference type="PANTHER" id="PTHR12064:SF94">
    <property type="entry name" value="UNEXTENDED PROTEIN"/>
    <property type="match status" value="1"/>
</dbReference>
<feature type="domain" description="CBS" evidence="4">
    <location>
        <begin position="213"/>
        <end position="283"/>
    </location>
</feature>
<dbReference type="InterPro" id="IPR045095">
    <property type="entry name" value="ACDP"/>
</dbReference>
<evidence type="ECO:0000256" key="1">
    <source>
        <dbReference type="PROSITE-ProRule" id="PRU00703"/>
    </source>
</evidence>
<keyword evidence="2 3" id="KW-0812">Transmembrane</keyword>
<evidence type="ECO:0000256" key="2">
    <source>
        <dbReference type="PROSITE-ProRule" id="PRU01193"/>
    </source>
</evidence>
<dbReference type="Proteomes" id="UP000604046">
    <property type="component" value="Unassembled WGS sequence"/>
</dbReference>
<evidence type="ECO:0000259" key="4">
    <source>
        <dbReference type="PROSITE" id="PS51371"/>
    </source>
</evidence>
<dbReference type="OrthoDB" id="5353557at2759"/>
<dbReference type="PROSITE" id="PS51371">
    <property type="entry name" value="CBS"/>
    <property type="match status" value="1"/>
</dbReference>
<dbReference type="EMBL" id="CAJNDS010000206">
    <property type="protein sequence ID" value="CAE7028098.1"/>
    <property type="molecule type" value="Genomic_DNA"/>
</dbReference>